<protein>
    <submittedName>
        <fullName evidence="8">Response regulator transcription factor</fullName>
    </submittedName>
</protein>
<evidence type="ECO:0000313" key="9">
    <source>
        <dbReference type="Proteomes" id="UP000316639"/>
    </source>
</evidence>
<dbReference type="Pfam" id="PF00196">
    <property type="entry name" value="GerE"/>
    <property type="match status" value="1"/>
</dbReference>
<sequence length="241" mass="25907">MTLTTSTSSEYSWASAGLQLVDKPRTITVGIADDEVLIRTGVRGVLERSGNVVVVGEASDGNSAVELARRHRPQVLLMDASMPGMEGLGAVRMVRRHVPGTQVIMLCTPTTEEMLFPALRAGAAGFLFKNGEPDSLVNAVRVVAAGEAILSPSATRSLVDHFTGADSERRDAARSRISLLTRREQEVLVYLAQGMANARIARLMYLSEGAIKAHVSRLLTKLRCDNRVQAALIARDAALPC</sequence>
<dbReference type="Pfam" id="PF00072">
    <property type="entry name" value="Response_reg"/>
    <property type="match status" value="1"/>
</dbReference>
<evidence type="ECO:0000256" key="2">
    <source>
        <dbReference type="ARBA" id="ARBA00023015"/>
    </source>
</evidence>
<dbReference type="AlphaFoldDB" id="A0A563F0L6"/>
<proteinExistence type="predicted"/>
<dbReference type="RefSeq" id="WP_146349743.1">
    <property type="nucleotide sequence ID" value="NZ_VOBR01000003.1"/>
</dbReference>
<evidence type="ECO:0000256" key="5">
    <source>
        <dbReference type="PROSITE-ProRule" id="PRU00169"/>
    </source>
</evidence>
<dbReference type="GO" id="GO:0003677">
    <property type="term" value="F:DNA binding"/>
    <property type="evidence" value="ECO:0007669"/>
    <property type="project" value="UniProtKB-KW"/>
</dbReference>
<keyword evidence="9" id="KW-1185">Reference proteome</keyword>
<dbReference type="PROSITE" id="PS50110">
    <property type="entry name" value="RESPONSE_REGULATORY"/>
    <property type="match status" value="1"/>
</dbReference>
<dbReference type="SMART" id="SM00421">
    <property type="entry name" value="HTH_LUXR"/>
    <property type="match status" value="1"/>
</dbReference>
<dbReference type="PANTHER" id="PTHR43214">
    <property type="entry name" value="TWO-COMPONENT RESPONSE REGULATOR"/>
    <property type="match status" value="1"/>
</dbReference>
<dbReference type="CDD" id="cd06170">
    <property type="entry name" value="LuxR_C_like"/>
    <property type="match status" value="1"/>
</dbReference>
<name>A0A563F0L6_9PSEU</name>
<dbReference type="GO" id="GO:0000160">
    <property type="term" value="P:phosphorelay signal transduction system"/>
    <property type="evidence" value="ECO:0007669"/>
    <property type="project" value="InterPro"/>
</dbReference>
<dbReference type="InterPro" id="IPR039420">
    <property type="entry name" value="WalR-like"/>
</dbReference>
<dbReference type="InterPro" id="IPR011006">
    <property type="entry name" value="CheY-like_superfamily"/>
</dbReference>
<comment type="caution">
    <text evidence="8">The sequence shown here is derived from an EMBL/GenBank/DDBJ whole genome shotgun (WGS) entry which is preliminary data.</text>
</comment>
<keyword evidence="3" id="KW-0238">DNA-binding</keyword>
<dbReference type="GO" id="GO:0006355">
    <property type="term" value="P:regulation of DNA-templated transcription"/>
    <property type="evidence" value="ECO:0007669"/>
    <property type="project" value="InterPro"/>
</dbReference>
<dbReference type="InterPro" id="IPR001789">
    <property type="entry name" value="Sig_transdc_resp-reg_receiver"/>
</dbReference>
<dbReference type="PANTHER" id="PTHR43214:SF24">
    <property type="entry name" value="TRANSCRIPTIONAL REGULATORY PROTEIN NARL-RELATED"/>
    <property type="match status" value="1"/>
</dbReference>
<gene>
    <name evidence="8" type="ORF">FKR81_05030</name>
</gene>
<dbReference type="Proteomes" id="UP000316639">
    <property type="component" value="Unassembled WGS sequence"/>
</dbReference>
<evidence type="ECO:0000259" key="7">
    <source>
        <dbReference type="PROSITE" id="PS50110"/>
    </source>
</evidence>
<dbReference type="OrthoDB" id="3623000at2"/>
<dbReference type="SUPFAM" id="SSF52172">
    <property type="entry name" value="CheY-like"/>
    <property type="match status" value="1"/>
</dbReference>
<dbReference type="CDD" id="cd17535">
    <property type="entry name" value="REC_NarL-like"/>
    <property type="match status" value="1"/>
</dbReference>
<dbReference type="EMBL" id="VOBR01000003">
    <property type="protein sequence ID" value="TWP53332.1"/>
    <property type="molecule type" value="Genomic_DNA"/>
</dbReference>
<dbReference type="SMART" id="SM00448">
    <property type="entry name" value="REC"/>
    <property type="match status" value="1"/>
</dbReference>
<keyword evidence="1 5" id="KW-0597">Phosphoprotein</keyword>
<organism evidence="8 9">
    <name type="scientific">Lentzea tibetensis</name>
    <dbReference type="NCBI Taxonomy" id="2591470"/>
    <lineage>
        <taxon>Bacteria</taxon>
        <taxon>Bacillati</taxon>
        <taxon>Actinomycetota</taxon>
        <taxon>Actinomycetes</taxon>
        <taxon>Pseudonocardiales</taxon>
        <taxon>Pseudonocardiaceae</taxon>
        <taxon>Lentzea</taxon>
    </lineage>
</organism>
<dbReference type="InterPro" id="IPR058245">
    <property type="entry name" value="NreC/VraR/RcsB-like_REC"/>
</dbReference>
<feature type="domain" description="Response regulatory" evidence="7">
    <location>
        <begin position="28"/>
        <end position="144"/>
    </location>
</feature>
<evidence type="ECO:0000313" key="8">
    <source>
        <dbReference type="EMBL" id="TWP53332.1"/>
    </source>
</evidence>
<keyword evidence="2" id="KW-0805">Transcription regulation</keyword>
<dbReference type="InterPro" id="IPR016032">
    <property type="entry name" value="Sig_transdc_resp-reg_C-effctor"/>
</dbReference>
<evidence type="ECO:0000256" key="4">
    <source>
        <dbReference type="ARBA" id="ARBA00023163"/>
    </source>
</evidence>
<feature type="domain" description="HTH luxR-type" evidence="6">
    <location>
        <begin position="173"/>
        <end position="238"/>
    </location>
</feature>
<reference evidence="8 9" key="1">
    <citation type="submission" date="2019-07" db="EMBL/GenBank/DDBJ databases">
        <title>Lentzea xizangensis sp. nov., isolated from Qinghai-Tibetan Plateau Soils.</title>
        <authorList>
            <person name="Huang J."/>
        </authorList>
    </citation>
    <scope>NUCLEOTIDE SEQUENCE [LARGE SCALE GENOMIC DNA]</scope>
    <source>
        <strain evidence="8 9">FXJ1.1311</strain>
    </source>
</reference>
<evidence type="ECO:0000256" key="3">
    <source>
        <dbReference type="ARBA" id="ARBA00023125"/>
    </source>
</evidence>
<accession>A0A563F0L6</accession>
<feature type="modified residue" description="4-aspartylphosphate" evidence="5">
    <location>
        <position position="79"/>
    </location>
</feature>
<evidence type="ECO:0000259" key="6">
    <source>
        <dbReference type="PROSITE" id="PS50043"/>
    </source>
</evidence>
<evidence type="ECO:0000256" key="1">
    <source>
        <dbReference type="ARBA" id="ARBA00022553"/>
    </source>
</evidence>
<dbReference type="PRINTS" id="PR00038">
    <property type="entry name" value="HTHLUXR"/>
</dbReference>
<dbReference type="Gene3D" id="3.40.50.2300">
    <property type="match status" value="1"/>
</dbReference>
<dbReference type="InterPro" id="IPR000792">
    <property type="entry name" value="Tscrpt_reg_LuxR_C"/>
</dbReference>
<dbReference type="PROSITE" id="PS50043">
    <property type="entry name" value="HTH_LUXR_2"/>
    <property type="match status" value="1"/>
</dbReference>
<dbReference type="SUPFAM" id="SSF46894">
    <property type="entry name" value="C-terminal effector domain of the bipartite response regulators"/>
    <property type="match status" value="1"/>
</dbReference>
<keyword evidence="4" id="KW-0804">Transcription</keyword>